<feature type="compositionally biased region" description="Basic and acidic residues" evidence="5">
    <location>
        <begin position="306"/>
        <end position="316"/>
    </location>
</feature>
<evidence type="ECO:0000256" key="5">
    <source>
        <dbReference type="SAM" id="MobiDB-lite"/>
    </source>
</evidence>
<dbReference type="GO" id="GO:0006302">
    <property type="term" value="P:double-strand break repair"/>
    <property type="evidence" value="ECO:0007669"/>
    <property type="project" value="InterPro"/>
</dbReference>
<reference evidence="8" key="1">
    <citation type="submission" date="2016-10" db="EMBL/GenBank/DDBJ databases">
        <authorList>
            <person name="Varghese N."/>
        </authorList>
    </citation>
    <scope>NUCLEOTIDE SEQUENCE [LARGE SCALE GENOMIC DNA]</scope>
    <source>
        <strain evidence="8">DSM 45096 / BCRC 16803 / CGMCC 4.1857 / CIP 109030 / JCM 12277 / KCTC 19219 / NBRC 100920 / 33214</strain>
    </source>
</reference>
<dbReference type="RefSeq" id="WP_075004180.1">
    <property type="nucleotide sequence ID" value="NZ_FOAZ01000023.1"/>
</dbReference>
<dbReference type="AlphaFoldDB" id="A0A1H7XEP4"/>
<dbReference type="Pfam" id="PF13476">
    <property type="entry name" value="AAA_23"/>
    <property type="match status" value="1"/>
</dbReference>
<dbReference type="eggNOG" id="COG0419">
    <property type="taxonomic scope" value="Bacteria"/>
</dbReference>
<dbReference type="SUPFAM" id="SSF52540">
    <property type="entry name" value="P-loop containing nucleoside triphosphate hydrolases"/>
    <property type="match status" value="1"/>
</dbReference>
<dbReference type="STRING" id="235985.SAMN05414137_123110"/>
<dbReference type="OrthoDB" id="9795626at2"/>
<dbReference type="InterPro" id="IPR038729">
    <property type="entry name" value="Rad50/SbcC_AAA"/>
</dbReference>
<keyword evidence="7" id="KW-0540">Nuclease</keyword>
<evidence type="ECO:0000313" key="8">
    <source>
        <dbReference type="Proteomes" id="UP000183015"/>
    </source>
</evidence>
<evidence type="ECO:0000313" key="7">
    <source>
        <dbReference type="EMBL" id="SEM31509.1"/>
    </source>
</evidence>
<dbReference type="GO" id="GO:0004527">
    <property type="term" value="F:exonuclease activity"/>
    <property type="evidence" value="ECO:0007669"/>
    <property type="project" value="UniProtKB-KW"/>
</dbReference>
<name>A0A1H7XEP4_STRJI</name>
<gene>
    <name evidence="7" type="ORF">SAMN05414137_123110</name>
</gene>
<comment type="subunit">
    <text evidence="2">Heterodimer of SbcC and SbcD.</text>
</comment>
<dbReference type="Pfam" id="PF13558">
    <property type="entry name" value="SbcC_Walker_B"/>
    <property type="match status" value="1"/>
</dbReference>
<dbReference type="EMBL" id="FOAZ01000023">
    <property type="protein sequence ID" value="SEM31509.1"/>
    <property type="molecule type" value="Genomic_DNA"/>
</dbReference>
<feature type="domain" description="Rad50/SbcC-type AAA" evidence="6">
    <location>
        <begin position="5"/>
        <end position="184"/>
    </location>
</feature>
<dbReference type="PANTHER" id="PTHR32114">
    <property type="entry name" value="ABC TRANSPORTER ABCH.3"/>
    <property type="match status" value="1"/>
</dbReference>
<keyword evidence="7" id="KW-0269">Exonuclease</keyword>
<accession>A0A1H7XEP4</accession>
<feature type="region of interest" description="Disordered" evidence="5">
    <location>
        <begin position="304"/>
        <end position="323"/>
    </location>
</feature>
<dbReference type="PANTHER" id="PTHR32114:SF2">
    <property type="entry name" value="ABC TRANSPORTER ABCH.3"/>
    <property type="match status" value="1"/>
</dbReference>
<dbReference type="Proteomes" id="UP000183015">
    <property type="component" value="Unassembled WGS sequence"/>
</dbReference>
<feature type="coiled-coil region" evidence="4">
    <location>
        <begin position="592"/>
        <end position="675"/>
    </location>
</feature>
<proteinExistence type="inferred from homology"/>
<dbReference type="InterPro" id="IPR027417">
    <property type="entry name" value="P-loop_NTPase"/>
</dbReference>
<evidence type="ECO:0000256" key="2">
    <source>
        <dbReference type="ARBA" id="ARBA00011322"/>
    </source>
</evidence>
<keyword evidence="4" id="KW-0175">Coiled coil</keyword>
<protein>
    <recommendedName>
        <fullName evidence="3">Nuclease SbcCD subunit C</fullName>
    </recommendedName>
</protein>
<keyword evidence="7" id="KW-0378">Hydrolase</keyword>
<evidence type="ECO:0000256" key="1">
    <source>
        <dbReference type="ARBA" id="ARBA00006930"/>
    </source>
</evidence>
<comment type="similarity">
    <text evidence="1">Belongs to the SMC family. SbcC subfamily.</text>
</comment>
<evidence type="ECO:0000256" key="3">
    <source>
        <dbReference type="ARBA" id="ARBA00013368"/>
    </source>
</evidence>
<evidence type="ECO:0000259" key="6">
    <source>
        <dbReference type="Pfam" id="PF13476"/>
    </source>
</evidence>
<evidence type="ECO:0000256" key="4">
    <source>
        <dbReference type="SAM" id="Coils"/>
    </source>
</evidence>
<feature type="coiled-coil region" evidence="4">
    <location>
        <begin position="379"/>
        <end position="406"/>
    </location>
</feature>
<organism evidence="7 8">
    <name type="scientific">Streptacidiphilus jiangxiensis</name>
    <dbReference type="NCBI Taxonomy" id="235985"/>
    <lineage>
        <taxon>Bacteria</taxon>
        <taxon>Bacillati</taxon>
        <taxon>Actinomycetota</taxon>
        <taxon>Actinomycetes</taxon>
        <taxon>Kitasatosporales</taxon>
        <taxon>Streptomycetaceae</taxon>
        <taxon>Streptacidiphilus</taxon>
    </lineage>
</organism>
<keyword evidence="8" id="KW-1185">Reference proteome</keyword>
<dbReference type="GO" id="GO:0016887">
    <property type="term" value="F:ATP hydrolysis activity"/>
    <property type="evidence" value="ECO:0007669"/>
    <property type="project" value="InterPro"/>
</dbReference>
<dbReference type="Gene3D" id="3.40.50.300">
    <property type="entry name" value="P-loop containing nucleotide triphosphate hydrolases"/>
    <property type="match status" value="2"/>
</dbReference>
<sequence>MRLHKLTVTAFGPFGAEERVDFDALASGGLFLLTGPTGAGKTSVLDAVCFALYGSVPGSRGRAGRGLRSDHADASVLTRVELELTLGGRRLLIQRSPEQMRPKQRGEGLTPVKAQTLLSEWSAEDDAWRPRSGSHQEIGAELLDLIGMSRDQFTQVVLLPQGDFARFLQANAQDRRELLGRLFDTRRFGHVEAWLAEHRQRCEKETQSVRADIAASLERLQEAAGSAAAEPPAPDASAAELLAWAAALREEAALRREVAEVRRELVGARRAQGAALLRDVEALQARQSEHRRAVEALAALAAAEPGQREREERLTQAERAASVGPVLRQSADADQAATHAASERTRTLAALGAAALPTAAALRADEQAAYGAVGGLRALLDAERRFEVVGQEAERAQRQFEAAEEAREDAGSWLAGWPAVRAEAQQGIDEAREVAARRQGVEERLGAAVERAGAAGRRDALTARHEVAREHHLGLRDGALDAQQYWLGLQQRRIEGMAAELAARLTPGAPCAVCGGTEHPAPAVAAPDQVTPDQERTAEAAFRALDQRATDAGAEVARLAAEASAARARAGEAPQAELLAEVAALRTEQSMVERAQAAAVAAAQRLERLEQEHERRSERLSAAQTAAAKAEAALVRLAAERAGLDTRLAEARAGARSVAERIEQLSREAAALGRAADAVTAAEAAAQAAVTARAAAERECAAAGFADMAAAWAAALSPTRLEQLRAAVAGHAAQLSRARAQVADPQLTAAAALPAADVATARSADEAVEHALLEAHAAERAASARVADLARLAARLAGDVERLQPYAAELATATELSQLVAGTSRSNELRMSLENYVLAARLEQVAAAAGARLRIMSGGRYTLEHSDARVRGNARSGLGLQVLDAWTGQYRDTATLSGGESFFASLALALGLADVVTDEAGGMPLDTLFVDEGFGTLDPDTLEEVMSVLDSLRERDRAVGIVSHVAELRDRIPQQLSVRKARSGSTLNQEHV</sequence>